<dbReference type="Proteomes" id="UP001055658">
    <property type="component" value="Chromosome"/>
</dbReference>
<name>A0ABY4VCQ1_9GAMM</name>
<dbReference type="RefSeq" id="WP_252081843.1">
    <property type="nucleotide sequence ID" value="NZ_CP092418.1"/>
</dbReference>
<gene>
    <name evidence="1" type="ORF">MJO52_11710</name>
</gene>
<evidence type="ECO:0000313" key="1">
    <source>
        <dbReference type="EMBL" id="USD19749.1"/>
    </source>
</evidence>
<protein>
    <submittedName>
        <fullName evidence="1">Uncharacterized protein</fullName>
    </submittedName>
</protein>
<organism evidence="1 2">
    <name type="scientific">Microbulbifer variabilis</name>
    <dbReference type="NCBI Taxonomy" id="266805"/>
    <lineage>
        <taxon>Bacteria</taxon>
        <taxon>Pseudomonadati</taxon>
        <taxon>Pseudomonadota</taxon>
        <taxon>Gammaproteobacteria</taxon>
        <taxon>Cellvibrionales</taxon>
        <taxon>Microbulbiferaceae</taxon>
        <taxon>Microbulbifer</taxon>
    </lineage>
</organism>
<proteinExistence type="predicted"/>
<accession>A0ABY4VCQ1</accession>
<keyword evidence="2" id="KW-1185">Reference proteome</keyword>
<dbReference type="EMBL" id="CP092418">
    <property type="protein sequence ID" value="USD19749.1"/>
    <property type="molecule type" value="Genomic_DNA"/>
</dbReference>
<evidence type="ECO:0000313" key="2">
    <source>
        <dbReference type="Proteomes" id="UP001055658"/>
    </source>
</evidence>
<sequence>MTRIIAPPQGQLKHLPARAIFGRPEFGWFSVIGGFPHEEIAMASEKILLFGQCAGIPVLLIKT</sequence>
<reference evidence="1" key="1">
    <citation type="submission" date="2022-02" db="EMBL/GenBank/DDBJ databases">
        <title>Coral-associated bacteria.</title>
        <authorList>
            <person name="Tang K."/>
            <person name="Wang X."/>
        </authorList>
    </citation>
    <scope>NUCLEOTIDE SEQUENCE</scope>
    <source>
        <strain evidence="1">SCSIO 43006</strain>
    </source>
</reference>